<evidence type="ECO:0000313" key="1">
    <source>
        <dbReference type="EMBL" id="CEG46161.1"/>
    </source>
</evidence>
<dbReference type="GeneID" id="36397633"/>
<sequence length="94" mass="10666">MPRSSQALGTKPVLGMPSDCGFVRMHTKAISPRRPDSELTFFLNLFLKQLKKAQTRVDGWNLRRRCYAWRNHQVAGESAIEHKASKADVLPNSD</sequence>
<dbReference type="RefSeq" id="XP_024582530.1">
    <property type="nucleotide sequence ID" value="XM_024716986.1"/>
</dbReference>
<dbReference type="AlphaFoldDB" id="A0A0P1AUW7"/>
<proteinExistence type="predicted"/>
<organism evidence="1 2">
    <name type="scientific">Plasmopara halstedii</name>
    <name type="common">Downy mildew of sunflower</name>
    <dbReference type="NCBI Taxonomy" id="4781"/>
    <lineage>
        <taxon>Eukaryota</taxon>
        <taxon>Sar</taxon>
        <taxon>Stramenopiles</taxon>
        <taxon>Oomycota</taxon>
        <taxon>Peronosporomycetes</taxon>
        <taxon>Peronosporales</taxon>
        <taxon>Peronosporaceae</taxon>
        <taxon>Plasmopara</taxon>
    </lineage>
</organism>
<evidence type="ECO:0000313" key="2">
    <source>
        <dbReference type="Proteomes" id="UP000054928"/>
    </source>
</evidence>
<keyword evidence="2" id="KW-1185">Reference proteome</keyword>
<accession>A0A0P1AUW7</accession>
<dbReference type="EMBL" id="CCYD01002047">
    <property type="protein sequence ID" value="CEG46161.1"/>
    <property type="molecule type" value="Genomic_DNA"/>
</dbReference>
<reference evidence="2" key="1">
    <citation type="submission" date="2014-09" db="EMBL/GenBank/DDBJ databases">
        <authorList>
            <person name="Sharma Rahul"/>
            <person name="Thines Marco"/>
        </authorList>
    </citation>
    <scope>NUCLEOTIDE SEQUENCE [LARGE SCALE GENOMIC DNA]</scope>
</reference>
<name>A0A0P1AUW7_PLAHL</name>
<protein>
    <submittedName>
        <fullName evidence="1">Uncharacterized protein</fullName>
    </submittedName>
</protein>
<dbReference type="Proteomes" id="UP000054928">
    <property type="component" value="Unassembled WGS sequence"/>
</dbReference>